<dbReference type="AlphaFoldDB" id="A0AAD6T7A7"/>
<name>A0AAD6T7A7_9AGAR</name>
<dbReference type="EMBL" id="JARJCM010000023">
    <property type="protein sequence ID" value="KAJ7040181.1"/>
    <property type="molecule type" value="Genomic_DNA"/>
</dbReference>
<sequence>MYVCDSPYPFLNLPFYLFPGLQPPFLWTASFTGSASPSSNLKCPDRSTLPYPFRGTTLKLTIIVKYHGVLTLLLRRVDLMRSPSPPLNDPWLKFRALTGDFRLLAMYFPKFSYGFRPAIQLIPNPVNACAASNSTRHLHLSPSCRKFCSITTHPVHCPLESNPSGFEVNQFRPILARIWTDRVSGVGWISHLPTASRS</sequence>
<organism evidence="1 2">
    <name type="scientific">Mycena alexandri</name>
    <dbReference type="NCBI Taxonomy" id="1745969"/>
    <lineage>
        <taxon>Eukaryota</taxon>
        <taxon>Fungi</taxon>
        <taxon>Dikarya</taxon>
        <taxon>Basidiomycota</taxon>
        <taxon>Agaricomycotina</taxon>
        <taxon>Agaricomycetes</taxon>
        <taxon>Agaricomycetidae</taxon>
        <taxon>Agaricales</taxon>
        <taxon>Marasmiineae</taxon>
        <taxon>Mycenaceae</taxon>
        <taxon>Mycena</taxon>
    </lineage>
</organism>
<dbReference type="Proteomes" id="UP001218188">
    <property type="component" value="Unassembled WGS sequence"/>
</dbReference>
<keyword evidence="2" id="KW-1185">Reference proteome</keyword>
<evidence type="ECO:0000313" key="1">
    <source>
        <dbReference type="EMBL" id="KAJ7040181.1"/>
    </source>
</evidence>
<gene>
    <name evidence="1" type="ORF">C8F04DRAFT_266415</name>
</gene>
<protein>
    <submittedName>
        <fullName evidence="1">Uncharacterized protein</fullName>
    </submittedName>
</protein>
<reference evidence="1" key="1">
    <citation type="submission" date="2023-03" db="EMBL/GenBank/DDBJ databases">
        <title>Massive genome expansion in bonnet fungi (Mycena s.s.) driven by repeated elements and novel gene families across ecological guilds.</title>
        <authorList>
            <consortium name="Lawrence Berkeley National Laboratory"/>
            <person name="Harder C.B."/>
            <person name="Miyauchi S."/>
            <person name="Viragh M."/>
            <person name="Kuo A."/>
            <person name="Thoen E."/>
            <person name="Andreopoulos B."/>
            <person name="Lu D."/>
            <person name="Skrede I."/>
            <person name="Drula E."/>
            <person name="Henrissat B."/>
            <person name="Morin E."/>
            <person name="Kohler A."/>
            <person name="Barry K."/>
            <person name="LaButti K."/>
            <person name="Morin E."/>
            <person name="Salamov A."/>
            <person name="Lipzen A."/>
            <person name="Mereny Z."/>
            <person name="Hegedus B."/>
            <person name="Baldrian P."/>
            <person name="Stursova M."/>
            <person name="Weitz H."/>
            <person name="Taylor A."/>
            <person name="Grigoriev I.V."/>
            <person name="Nagy L.G."/>
            <person name="Martin F."/>
            <person name="Kauserud H."/>
        </authorList>
    </citation>
    <scope>NUCLEOTIDE SEQUENCE</scope>
    <source>
        <strain evidence="1">CBHHK200</strain>
    </source>
</reference>
<comment type="caution">
    <text evidence="1">The sequence shown here is derived from an EMBL/GenBank/DDBJ whole genome shotgun (WGS) entry which is preliminary data.</text>
</comment>
<evidence type="ECO:0000313" key="2">
    <source>
        <dbReference type="Proteomes" id="UP001218188"/>
    </source>
</evidence>
<accession>A0AAD6T7A7</accession>
<proteinExistence type="predicted"/>